<dbReference type="AlphaFoldDB" id="A0A1G7XDG9"/>
<proteinExistence type="inferred from homology"/>
<reference evidence="8 11" key="2">
    <citation type="submission" date="2021-08" db="EMBL/GenBank/DDBJ databases">
        <title>Complete genome sequence of the strain Aneurinibacillus thermoaerophilus CCM 8960.</title>
        <authorList>
            <person name="Musilova J."/>
            <person name="Kourilova X."/>
            <person name="Pernicova I."/>
            <person name="Bezdicek M."/>
            <person name="Lengerova M."/>
            <person name="Obruca S."/>
            <person name="Sedlar K."/>
        </authorList>
    </citation>
    <scope>NUCLEOTIDE SEQUENCE [LARGE SCALE GENOMIC DNA]</scope>
    <source>
        <strain evidence="8 11">CCM 8960</strain>
    </source>
</reference>
<dbReference type="InterPro" id="IPR014284">
    <property type="entry name" value="RNA_pol_sigma-70_dom"/>
</dbReference>
<dbReference type="Pfam" id="PF04542">
    <property type="entry name" value="Sigma70_r2"/>
    <property type="match status" value="1"/>
</dbReference>
<evidence type="ECO:0000256" key="5">
    <source>
        <dbReference type="ARBA" id="ARBA00023163"/>
    </source>
</evidence>
<evidence type="ECO:0000256" key="3">
    <source>
        <dbReference type="ARBA" id="ARBA00023082"/>
    </source>
</evidence>
<reference evidence="9 10" key="1">
    <citation type="submission" date="2016-10" db="EMBL/GenBank/DDBJ databases">
        <authorList>
            <person name="de Groot N.N."/>
        </authorList>
    </citation>
    <scope>NUCLEOTIDE SEQUENCE [LARGE SCALE GENOMIC DNA]</scope>
    <source>
        <strain evidence="9 10">L 420-91</strain>
    </source>
</reference>
<evidence type="ECO:0000313" key="8">
    <source>
        <dbReference type="EMBL" id="QYY44107.1"/>
    </source>
</evidence>
<dbReference type="InterPro" id="IPR007627">
    <property type="entry name" value="RNA_pol_sigma70_r2"/>
</dbReference>
<evidence type="ECO:0000313" key="11">
    <source>
        <dbReference type="Proteomes" id="UP000826616"/>
    </source>
</evidence>
<dbReference type="GO" id="GO:0006352">
    <property type="term" value="P:DNA-templated transcription initiation"/>
    <property type="evidence" value="ECO:0007669"/>
    <property type="project" value="InterPro"/>
</dbReference>
<evidence type="ECO:0000259" key="7">
    <source>
        <dbReference type="Pfam" id="PF08281"/>
    </source>
</evidence>
<evidence type="ECO:0000256" key="2">
    <source>
        <dbReference type="ARBA" id="ARBA00023015"/>
    </source>
</evidence>
<dbReference type="NCBIfam" id="TIGR02937">
    <property type="entry name" value="sigma70-ECF"/>
    <property type="match status" value="1"/>
</dbReference>
<dbReference type="PANTHER" id="PTHR43133">
    <property type="entry name" value="RNA POLYMERASE ECF-TYPE SIGMA FACTO"/>
    <property type="match status" value="1"/>
</dbReference>
<evidence type="ECO:0000313" key="9">
    <source>
        <dbReference type="EMBL" id="SDG82268.1"/>
    </source>
</evidence>
<dbReference type="InterPro" id="IPR013249">
    <property type="entry name" value="RNA_pol_sigma70_r4_t2"/>
</dbReference>
<dbReference type="CDD" id="cd06171">
    <property type="entry name" value="Sigma70_r4"/>
    <property type="match status" value="1"/>
</dbReference>
<organism evidence="9 10">
    <name type="scientific">Aneurinibacillus thermoaerophilus</name>
    <dbReference type="NCBI Taxonomy" id="143495"/>
    <lineage>
        <taxon>Bacteria</taxon>
        <taxon>Bacillati</taxon>
        <taxon>Bacillota</taxon>
        <taxon>Bacilli</taxon>
        <taxon>Bacillales</taxon>
        <taxon>Paenibacillaceae</taxon>
        <taxon>Aneurinibacillus group</taxon>
        <taxon>Aneurinibacillus</taxon>
    </lineage>
</organism>
<dbReference type="Proteomes" id="UP000198956">
    <property type="component" value="Unassembled WGS sequence"/>
</dbReference>
<dbReference type="GO" id="GO:0016987">
    <property type="term" value="F:sigma factor activity"/>
    <property type="evidence" value="ECO:0007669"/>
    <property type="project" value="UniProtKB-KW"/>
</dbReference>
<dbReference type="SUPFAM" id="SSF88659">
    <property type="entry name" value="Sigma3 and sigma4 domains of RNA polymerase sigma factors"/>
    <property type="match status" value="1"/>
</dbReference>
<dbReference type="Gene3D" id="1.10.10.10">
    <property type="entry name" value="Winged helix-like DNA-binding domain superfamily/Winged helix DNA-binding domain"/>
    <property type="match status" value="1"/>
</dbReference>
<dbReference type="SUPFAM" id="SSF88946">
    <property type="entry name" value="Sigma2 domain of RNA polymerase sigma factors"/>
    <property type="match status" value="1"/>
</dbReference>
<dbReference type="Pfam" id="PF08281">
    <property type="entry name" value="Sigma70_r4_2"/>
    <property type="match status" value="1"/>
</dbReference>
<dbReference type="InterPro" id="IPR013325">
    <property type="entry name" value="RNA_pol_sigma_r2"/>
</dbReference>
<dbReference type="InterPro" id="IPR036388">
    <property type="entry name" value="WH-like_DNA-bd_sf"/>
</dbReference>
<protein>
    <submittedName>
        <fullName evidence="8">RNA polymerase sigma factor</fullName>
    </submittedName>
    <submittedName>
        <fullName evidence="9">RNA polymerase sigma-70 factor, ECF subfamily</fullName>
    </submittedName>
</protein>
<comment type="similarity">
    <text evidence="1">Belongs to the sigma-70 factor family. ECF subfamily.</text>
</comment>
<dbReference type="EMBL" id="FNDE01000003">
    <property type="protein sequence ID" value="SDG82268.1"/>
    <property type="molecule type" value="Genomic_DNA"/>
</dbReference>
<dbReference type="PANTHER" id="PTHR43133:SF8">
    <property type="entry name" value="RNA POLYMERASE SIGMA FACTOR HI_1459-RELATED"/>
    <property type="match status" value="1"/>
</dbReference>
<dbReference type="InterPro" id="IPR039425">
    <property type="entry name" value="RNA_pol_sigma-70-like"/>
</dbReference>
<keyword evidence="4" id="KW-0238">DNA-binding</keyword>
<evidence type="ECO:0000256" key="1">
    <source>
        <dbReference type="ARBA" id="ARBA00010641"/>
    </source>
</evidence>
<keyword evidence="5" id="KW-0804">Transcription</keyword>
<keyword evidence="2" id="KW-0805">Transcription regulation</keyword>
<dbReference type="GO" id="GO:0003677">
    <property type="term" value="F:DNA binding"/>
    <property type="evidence" value="ECO:0007669"/>
    <property type="project" value="UniProtKB-KW"/>
</dbReference>
<feature type="domain" description="RNA polymerase sigma factor 70 region 4 type 2" evidence="7">
    <location>
        <begin position="120"/>
        <end position="172"/>
    </location>
</feature>
<keyword evidence="11" id="KW-1185">Reference proteome</keyword>
<name>A0A1G7XDG9_ANETH</name>
<dbReference type="InterPro" id="IPR013324">
    <property type="entry name" value="RNA_pol_sigma_r3/r4-like"/>
</dbReference>
<evidence type="ECO:0000259" key="6">
    <source>
        <dbReference type="Pfam" id="PF04542"/>
    </source>
</evidence>
<evidence type="ECO:0000313" key="10">
    <source>
        <dbReference type="Proteomes" id="UP000198956"/>
    </source>
</evidence>
<dbReference type="Gene3D" id="1.10.1740.10">
    <property type="match status" value="1"/>
</dbReference>
<accession>A0A1G7XDG9</accession>
<evidence type="ECO:0000256" key="4">
    <source>
        <dbReference type="ARBA" id="ARBA00023125"/>
    </source>
</evidence>
<dbReference type="Proteomes" id="UP000826616">
    <property type="component" value="Chromosome"/>
</dbReference>
<feature type="domain" description="RNA polymerase sigma-70 region 2" evidence="6">
    <location>
        <begin position="22"/>
        <end position="88"/>
    </location>
</feature>
<keyword evidence="3" id="KW-0731">Sigma factor</keyword>
<dbReference type="EMBL" id="CP080764">
    <property type="protein sequence ID" value="QYY44107.1"/>
    <property type="molecule type" value="Genomic_DNA"/>
</dbReference>
<sequence>MQSDEQLIMEIRKGIESSMEVLINRYYKMVFAYIYRNVGEYHLCYDLTQETFIKMIKNIDTFSTEGSFKHWLIKIALNTCRDHYKSQGYKLGQASFTWTDKISEKNEHVIDLIQHKVESEYIRNAVMKLPAYQREAIVLRFYHDLKIKDIASITSSSESTVKSRIMQGLSKLKSILERDKNDEKKQSQY</sequence>
<gene>
    <name evidence="8" type="ORF">K3F53_07980</name>
    <name evidence="9" type="ORF">SAMN04489735_1003158</name>
</gene>